<dbReference type="InterPro" id="IPR011650">
    <property type="entry name" value="Peptidase_M20_dimer"/>
</dbReference>
<evidence type="ECO:0000256" key="3">
    <source>
        <dbReference type="ARBA" id="ARBA00022723"/>
    </source>
</evidence>
<name>A0A6A5S519_9PLEO</name>
<dbReference type="Gene3D" id="3.30.70.360">
    <property type="match status" value="1"/>
</dbReference>
<evidence type="ECO:0000313" key="7">
    <source>
        <dbReference type="EMBL" id="KAF1932577.1"/>
    </source>
</evidence>
<dbReference type="PROSITE" id="PS00759">
    <property type="entry name" value="ARGE_DAPE_CPG2_2"/>
    <property type="match status" value="1"/>
</dbReference>
<proteinExistence type="inferred from homology"/>
<dbReference type="PANTHER" id="PTHR43808:SF8">
    <property type="entry name" value="PEPTIDASE M20 DIMERISATION DOMAIN-CONTAINING PROTEIN"/>
    <property type="match status" value="1"/>
</dbReference>
<keyword evidence="5" id="KW-0862">Zinc</keyword>
<evidence type="ECO:0000256" key="4">
    <source>
        <dbReference type="ARBA" id="ARBA00022801"/>
    </source>
</evidence>
<keyword evidence="4" id="KW-0378">Hydrolase</keyword>
<dbReference type="AlphaFoldDB" id="A0A6A5S519"/>
<evidence type="ECO:0000256" key="2">
    <source>
        <dbReference type="ARBA" id="ARBA00006247"/>
    </source>
</evidence>
<feature type="domain" description="Peptidase M20 dimerisation" evidence="6">
    <location>
        <begin position="302"/>
        <end position="400"/>
    </location>
</feature>
<evidence type="ECO:0000313" key="8">
    <source>
        <dbReference type="Proteomes" id="UP000800082"/>
    </source>
</evidence>
<reference evidence="7" key="1">
    <citation type="journal article" date="2020" name="Stud. Mycol.">
        <title>101 Dothideomycetes genomes: a test case for predicting lifestyles and emergence of pathogens.</title>
        <authorList>
            <person name="Haridas S."/>
            <person name="Albert R."/>
            <person name="Binder M."/>
            <person name="Bloem J."/>
            <person name="Labutti K."/>
            <person name="Salamov A."/>
            <person name="Andreopoulos B."/>
            <person name="Baker S."/>
            <person name="Barry K."/>
            <person name="Bills G."/>
            <person name="Bluhm B."/>
            <person name="Cannon C."/>
            <person name="Castanera R."/>
            <person name="Culley D."/>
            <person name="Daum C."/>
            <person name="Ezra D."/>
            <person name="Gonzalez J."/>
            <person name="Henrissat B."/>
            <person name="Kuo A."/>
            <person name="Liang C."/>
            <person name="Lipzen A."/>
            <person name="Lutzoni F."/>
            <person name="Magnuson J."/>
            <person name="Mondo S."/>
            <person name="Nolan M."/>
            <person name="Ohm R."/>
            <person name="Pangilinan J."/>
            <person name="Park H.-J."/>
            <person name="Ramirez L."/>
            <person name="Alfaro M."/>
            <person name="Sun H."/>
            <person name="Tritt A."/>
            <person name="Yoshinaga Y."/>
            <person name="Zwiers L.-H."/>
            <person name="Turgeon B."/>
            <person name="Goodwin S."/>
            <person name="Spatafora J."/>
            <person name="Crous P."/>
            <person name="Grigoriev I."/>
        </authorList>
    </citation>
    <scope>NUCLEOTIDE SEQUENCE</scope>
    <source>
        <strain evidence="7">CBS 183.55</strain>
    </source>
</reference>
<dbReference type="PANTHER" id="PTHR43808">
    <property type="entry name" value="ACETYLORNITHINE DEACETYLASE"/>
    <property type="match status" value="1"/>
</dbReference>
<dbReference type="Proteomes" id="UP000800082">
    <property type="component" value="Unassembled WGS sequence"/>
</dbReference>
<accession>A0A6A5S519</accession>
<dbReference type="GO" id="GO:0046872">
    <property type="term" value="F:metal ion binding"/>
    <property type="evidence" value="ECO:0007669"/>
    <property type="project" value="UniProtKB-KW"/>
</dbReference>
<evidence type="ECO:0000256" key="5">
    <source>
        <dbReference type="ARBA" id="ARBA00022833"/>
    </source>
</evidence>
<dbReference type="GeneID" id="54348641"/>
<dbReference type="InterPro" id="IPR036264">
    <property type="entry name" value="Bact_exopeptidase_dim_dom"/>
</dbReference>
<dbReference type="OrthoDB" id="3064516at2759"/>
<comment type="cofactor">
    <cofactor evidence="1">
        <name>Zn(2+)</name>
        <dbReference type="ChEBI" id="CHEBI:29105"/>
    </cofactor>
</comment>
<dbReference type="InterPro" id="IPR002933">
    <property type="entry name" value="Peptidase_M20"/>
</dbReference>
<dbReference type="InterPro" id="IPR050072">
    <property type="entry name" value="Peptidase_M20A"/>
</dbReference>
<dbReference type="SUPFAM" id="SSF53187">
    <property type="entry name" value="Zn-dependent exopeptidases"/>
    <property type="match status" value="1"/>
</dbReference>
<dbReference type="EMBL" id="ML978958">
    <property type="protein sequence ID" value="KAF1932577.1"/>
    <property type="molecule type" value="Genomic_DNA"/>
</dbReference>
<dbReference type="Pfam" id="PF01546">
    <property type="entry name" value="Peptidase_M20"/>
    <property type="match status" value="1"/>
</dbReference>
<keyword evidence="8" id="KW-1185">Reference proteome</keyword>
<dbReference type="Gene3D" id="3.40.630.10">
    <property type="entry name" value="Zn peptidases"/>
    <property type="match status" value="1"/>
</dbReference>
<keyword evidence="3" id="KW-0479">Metal-binding</keyword>
<dbReference type="RefSeq" id="XP_033452825.1">
    <property type="nucleotide sequence ID" value="XM_033590973.1"/>
</dbReference>
<dbReference type="PROSITE" id="PS00758">
    <property type="entry name" value="ARGE_DAPE_CPG2_1"/>
    <property type="match status" value="1"/>
</dbReference>
<organism evidence="7 8">
    <name type="scientific">Didymella exigua CBS 183.55</name>
    <dbReference type="NCBI Taxonomy" id="1150837"/>
    <lineage>
        <taxon>Eukaryota</taxon>
        <taxon>Fungi</taxon>
        <taxon>Dikarya</taxon>
        <taxon>Ascomycota</taxon>
        <taxon>Pezizomycotina</taxon>
        <taxon>Dothideomycetes</taxon>
        <taxon>Pleosporomycetidae</taxon>
        <taxon>Pleosporales</taxon>
        <taxon>Pleosporineae</taxon>
        <taxon>Didymellaceae</taxon>
        <taxon>Didymella</taxon>
    </lineage>
</organism>
<dbReference type="SUPFAM" id="SSF55031">
    <property type="entry name" value="Bacterial exopeptidase dimerisation domain"/>
    <property type="match status" value="1"/>
</dbReference>
<gene>
    <name evidence="7" type="ORF">M421DRAFT_416201</name>
</gene>
<dbReference type="InterPro" id="IPR001261">
    <property type="entry name" value="ArgE/DapE_CS"/>
</dbReference>
<evidence type="ECO:0000259" key="6">
    <source>
        <dbReference type="Pfam" id="PF07687"/>
    </source>
</evidence>
<protein>
    <submittedName>
        <fullName evidence="7">Zn-dependent exopeptidase</fullName>
    </submittedName>
</protein>
<dbReference type="Pfam" id="PF07687">
    <property type="entry name" value="M20_dimer"/>
    <property type="match status" value="1"/>
</dbReference>
<sequence length="500" mass="53198">MQSDAEIKQGVVEYKIKRVPPADFTFPRLLRVNSRLNTMMKLNSILGLLAVPLVYAAPQVASSASAQKSSARVAATGSASPEGNCHFHAGVEYCVASSIEAFATTTGSAVRVASSIAVSTPAPSSDPLTTEETDALYQLHEDLVNIPSISDDEIECSEWLEEYLGEKGYYVERVPVSAGAEGRFNVFAYPQAIRDNGGWPEVLVTSHIDTVPPFIPFETREENGTTYHFGRGSVDAKGQIAPMLIATEKFLASRDDDPPVGLLFVVGEETGGDGMQAFAKYAANATFRAGIFGEPTEGKLATGHKGVLGLTLNVTGRSAHSAYPQLGLSALNYLSQAIVLMNTLEPALPRSDLLGPSTLNVGTIRGGLATNVIAPNATAGVSIRIARSENGSVEAVRDMISGVISPVISEFEARGGVFDATFSEAFYPAQILDTGVPGLEEAPVFYGTDIPLLANVEQRYLFGVGTIEVAHTPEEQLAQEDLVQGAEAYGLILRHLFPEN</sequence>
<evidence type="ECO:0000256" key="1">
    <source>
        <dbReference type="ARBA" id="ARBA00001947"/>
    </source>
</evidence>
<dbReference type="GO" id="GO:0016787">
    <property type="term" value="F:hydrolase activity"/>
    <property type="evidence" value="ECO:0007669"/>
    <property type="project" value="UniProtKB-KW"/>
</dbReference>
<comment type="similarity">
    <text evidence="2">Belongs to the peptidase M20A family.</text>
</comment>